<accession>A0A1R1YM57</accession>
<protein>
    <submittedName>
        <fullName evidence="1">Uncharacterized protein</fullName>
    </submittedName>
</protein>
<dbReference type="Proteomes" id="UP000187429">
    <property type="component" value="Unassembled WGS sequence"/>
</dbReference>
<name>A0A1R1YM57_9FUNG</name>
<dbReference type="AlphaFoldDB" id="A0A1R1YM57"/>
<proteinExistence type="predicted"/>
<comment type="caution">
    <text evidence="1">The sequence shown here is derived from an EMBL/GenBank/DDBJ whole genome shotgun (WGS) entry which is preliminary data.</text>
</comment>
<evidence type="ECO:0000313" key="2">
    <source>
        <dbReference type="Proteomes" id="UP000187429"/>
    </source>
</evidence>
<sequence>MSYNYNYQQVPPAYTNEQQTVVNVYGQDSEPLEFKKTVNQSEISIRMAESITLGYAGMLLYGHSTNHLFLLKLNYVIASFALFC</sequence>
<organism evidence="1 2">
    <name type="scientific">Smittium culicis</name>
    <dbReference type="NCBI Taxonomy" id="133412"/>
    <lineage>
        <taxon>Eukaryota</taxon>
        <taxon>Fungi</taxon>
        <taxon>Fungi incertae sedis</taxon>
        <taxon>Zoopagomycota</taxon>
        <taxon>Kickxellomycotina</taxon>
        <taxon>Harpellomycetes</taxon>
        <taxon>Harpellales</taxon>
        <taxon>Legeriomycetaceae</taxon>
        <taxon>Smittium</taxon>
    </lineage>
</organism>
<evidence type="ECO:0000313" key="1">
    <source>
        <dbReference type="EMBL" id="OMJ27953.1"/>
    </source>
</evidence>
<gene>
    <name evidence="1" type="ORF">AYI69_g2591</name>
</gene>
<keyword evidence="2" id="KW-1185">Reference proteome</keyword>
<dbReference type="EMBL" id="LSSM01000761">
    <property type="protein sequence ID" value="OMJ27953.1"/>
    <property type="molecule type" value="Genomic_DNA"/>
</dbReference>
<reference evidence="2" key="1">
    <citation type="submission" date="2017-01" db="EMBL/GenBank/DDBJ databases">
        <authorList>
            <person name="Wang Y."/>
            <person name="White M."/>
            <person name="Kvist S."/>
            <person name="Moncalvo J.-M."/>
        </authorList>
    </citation>
    <scope>NUCLEOTIDE SEQUENCE [LARGE SCALE GENOMIC DNA]</scope>
    <source>
        <strain evidence="2">ID-206-W2</strain>
    </source>
</reference>